<dbReference type="EMBL" id="CP000148">
    <property type="protein sequence ID" value="AFR42831.1"/>
    <property type="molecule type" value="Genomic_DNA"/>
</dbReference>
<reference evidence="1 2" key="1">
    <citation type="submission" date="2005-10" db="EMBL/GenBank/DDBJ databases">
        <title>Complete sequence of Geobacter metallireducens GS-15.</title>
        <authorList>
            <consortium name="US DOE Joint Genome Institute"/>
            <person name="Copeland A."/>
            <person name="Lucas S."/>
            <person name="Lapidus A."/>
            <person name="Barry K."/>
            <person name="Detter J.C."/>
            <person name="Glavina T."/>
            <person name="Hammon N."/>
            <person name="Israni S."/>
            <person name="Pitluck S."/>
            <person name="Di Bartolo G."/>
            <person name="Chain P."/>
            <person name="Schmutz J."/>
            <person name="Larimer F."/>
            <person name="Land M."/>
            <person name="Kyrpides N."/>
            <person name="Ivanova N."/>
            <person name="Richardson P."/>
        </authorList>
    </citation>
    <scope>NUCLEOTIDE SEQUENCE [LARGE SCALE GENOMIC DNA]</scope>
    <source>
        <strain evidence="2">ATCC 53774 / DSM 7210 / GS-15</strain>
    </source>
</reference>
<keyword evidence="2" id="KW-1185">Reference proteome</keyword>
<dbReference type="HOGENOM" id="CLU_2861370_0_0_7"/>
<organism evidence="1 2">
    <name type="scientific">Geobacter metallireducens (strain ATCC 53774 / DSM 7210 / GS-15)</name>
    <dbReference type="NCBI Taxonomy" id="269799"/>
    <lineage>
        <taxon>Bacteria</taxon>
        <taxon>Pseudomonadati</taxon>
        <taxon>Thermodesulfobacteriota</taxon>
        <taxon>Desulfuromonadia</taxon>
        <taxon>Geobacterales</taxon>
        <taxon>Geobacteraceae</taxon>
        <taxon>Geobacter</taxon>
    </lineage>
</organism>
<reference evidence="1 2" key="2">
    <citation type="journal article" date="2009" name="BMC Microbiol.">
        <title>The genome sequence of Geobacter metallireducens: features of metabolism, physiology and regulation common and dissimilar to Geobacter sulfurreducens.</title>
        <authorList>
            <person name="Aklujkar M."/>
            <person name="Krushkal J."/>
            <person name="DiBartolo G."/>
            <person name="Lapidus A."/>
            <person name="Land M.L."/>
            <person name="Lovley D.R."/>
        </authorList>
    </citation>
    <scope>NUCLEOTIDE SEQUENCE [LARGE SCALE GENOMIC DNA]</scope>
    <source>
        <strain evidence="2">ATCC 53774 / DSM 7210 / GS-15</strain>
    </source>
</reference>
<sequence>MRHMGKMGLLCRWRSDRVIYELKACSAGAEYAVDTTHEHGSTGQDVDRQYMMWHSLVLFFELQF</sequence>
<proteinExistence type="predicted"/>
<dbReference type="KEGG" id="gme:Gmet_3612"/>
<evidence type="ECO:0000313" key="1">
    <source>
        <dbReference type="EMBL" id="AFR42831.1"/>
    </source>
</evidence>
<dbReference type="AlphaFoldDB" id="J9JEN6"/>
<gene>
    <name evidence="1" type="ordered locus">Gmet_3612</name>
</gene>
<dbReference type="Proteomes" id="UP000007073">
    <property type="component" value="Chromosome"/>
</dbReference>
<accession>J9JEN6</accession>
<evidence type="ECO:0000313" key="2">
    <source>
        <dbReference type="Proteomes" id="UP000007073"/>
    </source>
</evidence>
<name>J9JEN6_GEOMG</name>
<dbReference type="STRING" id="269799.Gmet_3612"/>
<protein>
    <submittedName>
        <fullName evidence="1">Uncharacterized protein</fullName>
    </submittedName>
</protein>